<proteinExistence type="predicted"/>
<keyword evidence="2" id="KW-0547">Nucleotide-binding</keyword>
<dbReference type="eggNOG" id="KOG3474">
    <property type="taxonomic scope" value="Eukaryota"/>
</dbReference>
<dbReference type="InterPro" id="IPR003749">
    <property type="entry name" value="ThiS/MoaD-like"/>
</dbReference>
<keyword evidence="3" id="KW-0501">Molybdenum cofactor biosynthesis</keyword>
<dbReference type="STRING" id="574566.I0Z8E1"/>
<dbReference type="RefSeq" id="XP_005651454.1">
    <property type="nucleotide sequence ID" value="XM_005651397.1"/>
</dbReference>
<reference evidence="4 5" key="1">
    <citation type="journal article" date="2012" name="Genome Biol.">
        <title>The genome of the polar eukaryotic microalga coccomyxa subellipsoidea reveals traits of cold adaptation.</title>
        <authorList>
            <person name="Blanc G."/>
            <person name="Agarkova I."/>
            <person name="Grimwood J."/>
            <person name="Kuo A."/>
            <person name="Brueggeman A."/>
            <person name="Dunigan D."/>
            <person name="Gurnon J."/>
            <person name="Ladunga I."/>
            <person name="Lindquist E."/>
            <person name="Lucas S."/>
            <person name="Pangilinan J."/>
            <person name="Proschold T."/>
            <person name="Salamov A."/>
            <person name="Schmutz J."/>
            <person name="Weeks D."/>
            <person name="Yamada T."/>
            <person name="Claverie J.M."/>
            <person name="Grigoriev I."/>
            <person name="Van Etten J."/>
            <person name="Lomsadze A."/>
            <person name="Borodovsky M."/>
        </authorList>
    </citation>
    <scope>NUCLEOTIDE SEQUENCE [LARGE SCALE GENOMIC DNA]</scope>
    <source>
        <strain evidence="4 5">C-169</strain>
    </source>
</reference>
<dbReference type="InterPro" id="IPR012675">
    <property type="entry name" value="Beta-grasp_dom_sf"/>
</dbReference>
<dbReference type="Gene3D" id="3.10.20.30">
    <property type="match status" value="1"/>
</dbReference>
<dbReference type="PANTHER" id="PTHR33359:SF1">
    <property type="entry name" value="MOLYBDOPTERIN SYNTHASE SULFUR CARRIER SUBUNIT"/>
    <property type="match status" value="1"/>
</dbReference>
<dbReference type="CDD" id="cd00754">
    <property type="entry name" value="Ubl_MoaD"/>
    <property type="match status" value="1"/>
</dbReference>
<dbReference type="InterPro" id="IPR010038">
    <property type="entry name" value="MoaD_arc-typ"/>
</dbReference>
<dbReference type="KEGG" id="csl:COCSUDRAFT_12278"/>
<dbReference type="NCBIfam" id="TIGR01682">
    <property type="entry name" value="moaD"/>
    <property type="match status" value="1"/>
</dbReference>
<gene>
    <name evidence="4" type="ORF">COCSUDRAFT_12278</name>
</gene>
<protein>
    <submittedName>
        <fullName evidence="4">Molybdopterin converting factor, subunit 1</fullName>
    </submittedName>
</protein>
<dbReference type="GO" id="GO:0006777">
    <property type="term" value="P:Mo-molybdopterin cofactor biosynthetic process"/>
    <property type="evidence" value="ECO:0007669"/>
    <property type="project" value="UniProtKB-KW"/>
</dbReference>
<dbReference type="NCBIfam" id="TIGR01687">
    <property type="entry name" value="moaD_arch"/>
    <property type="match status" value="1"/>
</dbReference>
<evidence type="ECO:0000256" key="3">
    <source>
        <dbReference type="ARBA" id="ARBA00023150"/>
    </source>
</evidence>
<accession>I0Z8E1</accession>
<dbReference type="AlphaFoldDB" id="I0Z8E1"/>
<dbReference type="PANTHER" id="PTHR33359">
    <property type="entry name" value="MOLYBDOPTERIN SYNTHASE SULFUR CARRIER SUBUNIT"/>
    <property type="match status" value="1"/>
</dbReference>
<dbReference type="GeneID" id="17044919"/>
<dbReference type="FunFam" id="3.10.20.30:FF:000010">
    <property type="entry name" value="Molybdopterin synthase sulfur carrier subunit"/>
    <property type="match status" value="1"/>
</dbReference>
<evidence type="ECO:0000313" key="4">
    <source>
        <dbReference type="EMBL" id="EIE26910.1"/>
    </source>
</evidence>
<dbReference type="GO" id="GO:0000166">
    <property type="term" value="F:nucleotide binding"/>
    <property type="evidence" value="ECO:0007669"/>
    <property type="project" value="UniProtKB-KW"/>
</dbReference>
<dbReference type="OrthoDB" id="5531344at2759"/>
<dbReference type="UniPathway" id="UPA00344"/>
<comment type="pathway">
    <text evidence="1">Cofactor biosynthesis; molybdopterin biosynthesis.</text>
</comment>
<name>I0Z8E1_COCSC</name>
<dbReference type="InterPro" id="IPR016155">
    <property type="entry name" value="Mopterin_synth/thiamin_S_b"/>
</dbReference>
<sequence length="83" mass="8919">MKISFLFFARSRELAGTDTYDVELADGASTQDALQAVLKKFPGLSEIEGRCVLALNQEYVDSDSVKPLKDGDEVALIPPISGG</sequence>
<keyword evidence="5" id="KW-1185">Reference proteome</keyword>
<dbReference type="InterPro" id="IPR044672">
    <property type="entry name" value="MOCS2A"/>
</dbReference>
<evidence type="ECO:0000313" key="5">
    <source>
        <dbReference type="Proteomes" id="UP000007264"/>
    </source>
</evidence>
<dbReference type="SUPFAM" id="SSF54285">
    <property type="entry name" value="MoaD/ThiS"/>
    <property type="match status" value="1"/>
</dbReference>
<organism evidence="4 5">
    <name type="scientific">Coccomyxa subellipsoidea (strain C-169)</name>
    <name type="common">Green microalga</name>
    <dbReference type="NCBI Taxonomy" id="574566"/>
    <lineage>
        <taxon>Eukaryota</taxon>
        <taxon>Viridiplantae</taxon>
        <taxon>Chlorophyta</taxon>
        <taxon>core chlorophytes</taxon>
        <taxon>Trebouxiophyceae</taxon>
        <taxon>Trebouxiophyceae incertae sedis</taxon>
        <taxon>Coccomyxaceae</taxon>
        <taxon>Coccomyxa</taxon>
        <taxon>Coccomyxa subellipsoidea</taxon>
    </lineage>
</organism>
<dbReference type="Pfam" id="PF02597">
    <property type="entry name" value="ThiS"/>
    <property type="match status" value="1"/>
</dbReference>
<evidence type="ECO:0000256" key="1">
    <source>
        <dbReference type="ARBA" id="ARBA00005046"/>
    </source>
</evidence>
<dbReference type="GO" id="GO:1990133">
    <property type="term" value="C:molybdopterin adenylyltransferase complex"/>
    <property type="evidence" value="ECO:0007669"/>
    <property type="project" value="TreeGrafter"/>
</dbReference>
<dbReference type="Proteomes" id="UP000007264">
    <property type="component" value="Unassembled WGS sequence"/>
</dbReference>
<comment type="caution">
    <text evidence="4">The sequence shown here is derived from an EMBL/GenBank/DDBJ whole genome shotgun (WGS) entry which is preliminary data.</text>
</comment>
<evidence type="ECO:0000256" key="2">
    <source>
        <dbReference type="ARBA" id="ARBA00022741"/>
    </source>
</evidence>
<dbReference type="EMBL" id="AGSI01000002">
    <property type="protein sequence ID" value="EIE26910.1"/>
    <property type="molecule type" value="Genomic_DNA"/>
</dbReference>